<keyword evidence="3" id="KW-1185">Reference proteome</keyword>
<gene>
    <name evidence="2" type="ORF">K431DRAFT_289502</name>
</gene>
<evidence type="ECO:0000313" key="3">
    <source>
        <dbReference type="Proteomes" id="UP000799441"/>
    </source>
</evidence>
<dbReference type="AlphaFoldDB" id="A0A9P4PWP0"/>
<name>A0A9P4PWP0_9PEZI</name>
<organism evidence="2 3">
    <name type="scientific">Polychaeton citri CBS 116435</name>
    <dbReference type="NCBI Taxonomy" id="1314669"/>
    <lineage>
        <taxon>Eukaryota</taxon>
        <taxon>Fungi</taxon>
        <taxon>Dikarya</taxon>
        <taxon>Ascomycota</taxon>
        <taxon>Pezizomycotina</taxon>
        <taxon>Dothideomycetes</taxon>
        <taxon>Dothideomycetidae</taxon>
        <taxon>Capnodiales</taxon>
        <taxon>Capnodiaceae</taxon>
        <taxon>Polychaeton</taxon>
    </lineage>
</organism>
<evidence type="ECO:0000313" key="2">
    <source>
        <dbReference type="EMBL" id="KAF2716312.1"/>
    </source>
</evidence>
<accession>A0A9P4PWP0</accession>
<feature type="region of interest" description="Disordered" evidence="1">
    <location>
        <begin position="1"/>
        <end position="104"/>
    </location>
</feature>
<protein>
    <submittedName>
        <fullName evidence="2">Uncharacterized protein</fullName>
    </submittedName>
</protein>
<dbReference type="EMBL" id="MU003881">
    <property type="protein sequence ID" value="KAF2716312.1"/>
    <property type="molecule type" value="Genomic_DNA"/>
</dbReference>
<dbReference type="OrthoDB" id="5335351at2759"/>
<dbReference type="Proteomes" id="UP000799441">
    <property type="component" value="Unassembled WGS sequence"/>
</dbReference>
<feature type="compositionally biased region" description="Low complexity" evidence="1">
    <location>
        <begin position="16"/>
        <end position="31"/>
    </location>
</feature>
<sequence>MEPEHTFTTETLKGDTGNPSPTSSGTPSSPTIIGKHHQTMETSQRGQTHPIGPLTDSRQNAEARPEQRSNLSMPPPPRPVSGLVAQEGPPSQDTPSIQPDREIDSFDWPGLQARHDQVMGEFAYRERDIMDEFGNLCNYFRVWASSLPEHEQPRSSKRLKTQIEFVKHKEHELEAKRVHYTKVVEAFENALKLF</sequence>
<proteinExistence type="predicted"/>
<comment type="caution">
    <text evidence="2">The sequence shown here is derived from an EMBL/GenBank/DDBJ whole genome shotgun (WGS) entry which is preliminary data.</text>
</comment>
<reference evidence="2" key="1">
    <citation type="journal article" date="2020" name="Stud. Mycol.">
        <title>101 Dothideomycetes genomes: a test case for predicting lifestyles and emergence of pathogens.</title>
        <authorList>
            <person name="Haridas S."/>
            <person name="Albert R."/>
            <person name="Binder M."/>
            <person name="Bloem J."/>
            <person name="Labutti K."/>
            <person name="Salamov A."/>
            <person name="Andreopoulos B."/>
            <person name="Baker S."/>
            <person name="Barry K."/>
            <person name="Bills G."/>
            <person name="Bluhm B."/>
            <person name="Cannon C."/>
            <person name="Castanera R."/>
            <person name="Culley D."/>
            <person name="Daum C."/>
            <person name="Ezra D."/>
            <person name="Gonzalez J."/>
            <person name="Henrissat B."/>
            <person name="Kuo A."/>
            <person name="Liang C."/>
            <person name="Lipzen A."/>
            <person name="Lutzoni F."/>
            <person name="Magnuson J."/>
            <person name="Mondo S."/>
            <person name="Nolan M."/>
            <person name="Ohm R."/>
            <person name="Pangilinan J."/>
            <person name="Park H.-J."/>
            <person name="Ramirez L."/>
            <person name="Alfaro M."/>
            <person name="Sun H."/>
            <person name="Tritt A."/>
            <person name="Yoshinaga Y."/>
            <person name="Zwiers L.-H."/>
            <person name="Turgeon B."/>
            <person name="Goodwin S."/>
            <person name="Spatafora J."/>
            <person name="Crous P."/>
            <person name="Grigoriev I."/>
        </authorList>
    </citation>
    <scope>NUCLEOTIDE SEQUENCE</scope>
    <source>
        <strain evidence="2">CBS 116435</strain>
    </source>
</reference>
<evidence type="ECO:0000256" key="1">
    <source>
        <dbReference type="SAM" id="MobiDB-lite"/>
    </source>
</evidence>